<dbReference type="Pfam" id="PF21787">
    <property type="entry name" value="TNP-like_RNaseH_N"/>
    <property type="match status" value="1"/>
</dbReference>
<gene>
    <name evidence="3" type="ORF">FWK35_00034486</name>
</gene>
<keyword evidence="4" id="KW-1185">Reference proteome</keyword>
<organism evidence="3 4">
    <name type="scientific">Aphis craccivora</name>
    <name type="common">Cowpea aphid</name>
    <dbReference type="NCBI Taxonomy" id="307492"/>
    <lineage>
        <taxon>Eukaryota</taxon>
        <taxon>Metazoa</taxon>
        <taxon>Ecdysozoa</taxon>
        <taxon>Arthropoda</taxon>
        <taxon>Hexapoda</taxon>
        <taxon>Insecta</taxon>
        <taxon>Pterygota</taxon>
        <taxon>Neoptera</taxon>
        <taxon>Paraneoptera</taxon>
        <taxon>Hemiptera</taxon>
        <taxon>Sternorrhyncha</taxon>
        <taxon>Aphidomorpha</taxon>
        <taxon>Aphidoidea</taxon>
        <taxon>Aphididae</taxon>
        <taxon>Aphidini</taxon>
        <taxon>Aphis</taxon>
        <taxon>Aphis</taxon>
    </lineage>
</organism>
<evidence type="ECO:0000313" key="3">
    <source>
        <dbReference type="EMBL" id="KAF0705287.1"/>
    </source>
</evidence>
<evidence type="ECO:0000259" key="1">
    <source>
        <dbReference type="Pfam" id="PF21787"/>
    </source>
</evidence>
<dbReference type="InterPro" id="IPR048365">
    <property type="entry name" value="TNP-like_RNaseH_N"/>
</dbReference>
<dbReference type="OrthoDB" id="6630489at2759"/>
<evidence type="ECO:0000259" key="2">
    <source>
        <dbReference type="Pfam" id="PF21788"/>
    </source>
</evidence>
<feature type="domain" description="Transposable element P transposase-like RNase H" evidence="1">
    <location>
        <begin position="3"/>
        <end position="32"/>
    </location>
</feature>
<proteinExistence type="predicted"/>
<sequence>MAAAKECLVIMVVSANKNWKFPIGYFLVNSLNNIVSLTFDGCSTNVIMCQLLGCNFDVDNLSTSFSFNSSNNVDHEIVVLLDPAHMIRLVRNALGEKKKFLDNENNIIDFHFIQNLFILQKKEACNLGNKLRKQQIFYYNQKMKLKEFSDCGGTIKFIEIFNTAFDILNSRSINCISFKKALCRENVKDISGFVNEFNTYIKRFKVKENTNDVIQEENLIDVQSFINDHDYLANSNTYNFLKNKGGNRNGLSYPSQSVILIWELFYFKIESSWGHAKASMSQYCCKKEFYAGYLAKYMFMKRCRALKLDPIERFFKHVGILYDSNNEEHGYEVGDAVNDDDDDDNNKDYI</sequence>
<dbReference type="Proteomes" id="UP000478052">
    <property type="component" value="Unassembled WGS sequence"/>
</dbReference>
<feature type="domain" description="Transposable element P transposase-like GTP-binding insertion" evidence="2">
    <location>
        <begin position="84"/>
        <end position="146"/>
    </location>
</feature>
<reference evidence="3 4" key="1">
    <citation type="submission" date="2019-08" db="EMBL/GenBank/DDBJ databases">
        <title>Whole genome of Aphis craccivora.</title>
        <authorList>
            <person name="Voronova N.V."/>
            <person name="Shulinski R.S."/>
            <person name="Bandarenka Y.V."/>
            <person name="Zhorov D.G."/>
            <person name="Warner D."/>
        </authorList>
    </citation>
    <scope>NUCLEOTIDE SEQUENCE [LARGE SCALE GENOMIC DNA]</scope>
    <source>
        <strain evidence="3">180601</strain>
        <tissue evidence="3">Whole Body</tissue>
    </source>
</reference>
<dbReference type="AlphaFoldDB" id="A0A6G0VQC8"/>
<evidence type="ECO:0008006" key="5">
    <source>
        <dbReference type="Google" id="ProtNLM"/>
    </source>
</evidence>
<dbReference type="Pfam" id="PF21788">
    <property type="entry name" value="TNP-like_GBD"/>
    <property type="match status" value="1"/>
</dbReference>
<protein>
    <recommendedName>
        <fullName evidence="5">THAP-type domain-containing protein</fullName>
    </recommendedName>
</protein>
<dbReference type="EMBL" id="VUJU01013285">
    <property type="protein sequence ID" value="KAF0705287.1"/>
    <property type="molecule type" value="Genomic_DNA"/>
</dbReference>
<dbReference type="InterPro" id="IPR048366">
    <property type="entry name" value="TNP-like_GBD"/>
</dbReference>
<evidence type="ECO:0000313" key="4">
    <source>
        <dbReference type="Proteomes" id="UP000478052"/>
    </source>
</evidence>
<name>A0A6G0VQC8_APHCR</name>
<comment type="caution">
    <text evidence="3">The sequence shown here is derived from an EMBL/GenBank/DDBJ whole genome shotgun (WGS) entry which is preliminary data.</text>
</comment>
<accession>A0A6G0VQC8</accession>